<dbReference type="SMART" id="SM00346">
    <property type="entry name" value="HTH_ICLR"/>
    <property type="match status" value="1"/>
</dbReference>
<dbReference type="GO" id="GO:0006355">
    <property type="term" value="P:regulation of DNA-templated transcription"/>
    <property type="evidence" value="ECO:0007669"/>
    <property type="project" value="UniProtKB-ARBA"/>
</dbReference>
<keyword evidence="1" id="KW-0805">Transcription regulation</keyword>
<evidence type="ECO:0000256" key="3">
    <source>
        <dbReference type="ARBA" id="ARBA00023163"/>
    </source>
</evidence>
<name>A0ABD7LA20_9BURK</name>
<dbReference type="Gene3D" id="1.10.10.10">
    <property type="entry name" value="Winged helix-like DNA-binding domain superfamily/Winged helix DNA-binding domain"/>
    <property type="match status" value="1"/>
</dbReference>
<evidence type="ECO:0000256" key="2">
    <source>
        <dbReference type="ARBA" id="ARBA00023125"/>
    </source>
</evidence>
<dbReference type="PROSITE" id="PS51077">
    <property type="entry name" value="HTH_ICLR"/>
    <property type="match status" value="1"/>
</dbReference>
<dbReference type="Proteomes" id="UP000196218">
    <property type="component" value="Unassembled WGS sequence"/>
</dbReference>
<proteinExistence type="predicted"/>
<feature type="domain" description="HTH iclR-type" evidence="4">
    <location>
        <begin position="53"/>
        <end position="115"/>
    </location>
</feature>
<dbReference type="InterPro" id="IPR005471">
    <property type="entry name" value="Tscrpt_reg_IclR_N"/>
</dbReference>
<evidence type="ECO:0000259" key="5">
    <source>
        <dbReference type="PROSITE" id="PS51078"/>
    </source>
</evidence>
<dbReference type="PANTHER" id="PTHR30136">
    <property type="entry name" value="HELIX-TURN-HELIX TRANSCRIPTIONAL REGULATOR, ICLR FAMILY"/>
    <property type="match status" value="1"/>
</dbReference>
<dbReference type="Gene3D" id="3.30.450.40">
    <property type="match status" value="1"/>
</dbReference>
<evidence type="ECO:0000259" key="4">
    <source>
        <dbReference type="PROSITE" id="PS51077"/>
    </source>
</evidence>
<keyword evidence="2" id="KW-0238">DNA-binding</keyword>
<evidence type="ECO:0000313" key="6">
    <source>
        <dbReference type="EMBL" id="SAK00313.1"/>
    </source>
</evidence>
<keyword evidence="3" id="KW-0804">Transcription</keyword>
<dbReference type="EMBL" id="FKJW01000005">
    <property type="protein sequence ID" value="SAK00313.1"/>
    <property type="molecule type" value="Genomic_DNA"/>
</dbReference>
<organism evidence="6 7">
    <name type="scientific">Burkholderia multivorans</name>
    <dbReference type="NCBI Taxonomy" id="87883"/>
    <lineage>
        <taxon>Bacteria</taxon>
        <taxon>Pseudomonadati</taxon>
        <taxon>Pseudomonadota</taxon>
        <taxon>Betaproteobacteria</taxon>
        <taxon>Burkholderiales</taxon>
        <taxon>Burkholderiaceae</taxon>
        <taxon>Burkholderia</taxon>
        <taxon>Burkholderia cepacia complex</taxon>
    </lineage>
</organism>
<dbReference type="InterPro" id="IPR036390">
    <property type="entry name" value="WH_DNA-bd_sf"/>
</dbReference>
<protein>
    <submittedName>
        <fullName evidence="6">Bacterial transcriptional regulator family protein</fullName>
    </submittedName>
</protein>
<dbReference type="InterPro" id="IPR050707">
    <property type="entry name" value="HTH_MetabolicPath_Reg"/>
</dbReference>
<dbReference type="InterPro" id="IPR014757">
    <property type="entry name" value="Tscrpt_reg_IclR_C"/>
</dbReference>
<dbReference type="AlphaFoldDB" id="A0ABD7LA20"/>
<dbReference type="SUPFAM" id="SSF46785">
    <property type="entry name" value="Winged helix' DNA-binding domain"/>
    <property type="match status" value="1"/>
</dbReference>
<reference evidence="6 7" key="1">
    <citation type="submission" date="2016-04" db="EMBL/GenBank/DDBJ databases">
        <authorList>
            <person name="Peeters C."/>
        </authorList>
    </citation>
    <scope>NUCLEOTIDE SEQUENCE [LARGE SCALE GENOMIC DNA]</scope>
    <source>
        <strain evidence="6">LMG 29311</strain>
    </source>
</reference>
<dbReference type="PROSITE" id="PS51078">
    <property type="entry name" value="ICLR_ED"/>
    <property type="match status" value="1"/>
</dbReference>
<dbReference type="InterPro" id="IPR036388">
    <property type="entry name" value="WH-like_DNA-bd_sf"/>
</dbReference>
<dbReference type="SUPFAM" id="SSF55781">
    <property type="entry name" value="GAF domain-like"/>
    <property type="match status" value="1"/>
</dbReference>
<feature type="domain" description="IclR-ED" evidence="5">
    <location>
        <begin position="116"/>
        <end position="300"/>
    </location>
</feature>
<gene>
    <name evidence="6" type="ORF">UA18_04599</name>
</gene>
<dbReference type="FunFam" id="1.10.10.10:FF:000056">
    <property type="entry name" value="IclR family transcriptional regulator"/>
    <property type="match status" value="1"/>
</dbReference>
<evidence type="ECO:0000313" key="7">
    <source>
        <dbReference type="Proteomes" id="UP000196218"/>
    </source>
</evidence>
<sequence>MNVATTIHLKTNQKYRKKIFVYRYAIRYDAEIEMTLRPLMDTPPDQSNDLLFNQSLEKGLNVLRAFSAKRRTMTLAEVADAAGMTKSSAQRMVYTLEKLGYIRKHAVTRRYQLTPHVMRIGFSYLAADTLIDVANPFLSELTNLTGETTNLTEPDEDEMVYVARFVSTKFVPIHMPIGSRIPMYCTGSGRAFLSALPPDEARARLERMTRAQHTPRTVTAVDDIAALLADARRDGYATNQEELFIGDMSIAAPVLGSQGQPVAAVHVVAPTSRWTLDDARRRLAPAVIDCARGISNSIRTLE</sequence>
<dbReference type="Pfam" id="PF09339">
    <property type="entry name" value="HTH_IclR"/>
    <property type="match status" value="1"/>
</dbReference>
<dbReference type="Pfam" id="PF01614">
    <property type="entry name" value="IclR_C"/>
    <property type="match status" value="1"/>
</dbReference>
<dbReference type="PANTHER" id="PTHR30136:SF34">
    <property type="entry name" value="TRANSCRIPTIONAL REGULATOR"/>
    <property type="match status" value="1"/>
</dbReference>
<accession>A0ABD7LA20</accession>
<dbReference type="GO" id="GO:0003677">
    <property type="term" value="F:DNA binding"/>
    <property type="evidence" value="ECO:0007669"/>
    <property type="project" value="UniProtKB-KW"/>
</dbReference>
<comment type="caution">
    <text evidence="6">The sequence shown here is derived from an EMBL/GenBank/DDBJ whole genome shotgun (WGS) entry which is preliminary data.</text>
</comment>
<evidence type="ECO:0000256" key="1">
    <source>
        <dbReference type="ARBA" id="ARBA00023015"/>
    </source>
</evidence>
<dbReference type="InterPro" id="IPR029016">
    <property type="entry name" value="GAF-like_dom_sf"/>
</dbReference>